<feature type="domain" description="FAD dependent oxidoreductase" evidence="9">
    <location>
        <begin position="20"/>
        <end position="340"/>
    </location>
</feature>
<evidence type="ECO:0000259" key="10">
    <source>
        <dbReference type="Pfam" id="PF16901"/>
    </source>
</evidence>
<evidence type="ECO:0000256" key="3">
    <source>
        <dbReference type="ARBA" id="ARBA00022630"/>
    </source>
</evidence>
<evidence type="ECO:0000256" key="2">
    <source>
        <dbReference type="ARBA" id="ARBA00007330"/>
    </source>
</evidence>
<comment type="catalytic activity">
    <reaction evidence="7">
        <text>a quinone + sn-glycerol 3-phosphate = dihydroxyacetone phosphate + a quinol</text>
        <dbReference type="Rhea" id="RHEA:18977"/>
        <dbReference type="ChEBI" id="CHEBI:24646"/>
        <dbReference type="ChEBI" id="CHEBI:57597"/>
        <dbReference type="ChEBI" id="CHEBI:57642"/>
        <dbReference type="ChEBI" id="CHEBI:132124"/>
        <dbReference type="EC" id="1.1.5.3"/>
    </reaction>
</comment>
<evidence type="ECO:0000313" key="11">
    <source>
        <dbReference type="EMBL" id="MEI4272987.1"/>
    </source>
</evidence>
<dbReference type="PRINTS" id="PR01001">
    <property type="entry name" value="FADG3PDH"/>
</dbReference>
<evidence type="ECO:0000256" key="5">
    <source>
        <dbReference type="ARBA" id="ARBA00022827"/>
    </source>
</evidence>
<dbReference type="Proteomes" id="UP001361570">
    <property type="component" value="Unassembled WGS sequence"/>
</dbReference>
<dbReference type="Gene3D" id="3.30.9.10">
    <property type="entry name" value="D-Amino Acid Oxidase, subunit A, domain 2"/>
    <property type="match status" value="1"/>
</dbReference>
<dbReference type="PROSITE" id="PS00977">
    <property type="entry name" value="FAD_G3PDH_1"/>
    <property type="match status" value="1"/>
</dbReference>
<dbReference type="EMBL" id="JBAPLU010000015">
    <property type="protein sequence ID" value="MEI4272987.1"/>
    <property type="molecule type" value="Genomic_DNA"/>
</dbReference>
<dbReference type="SUPFAM" id="SSF51905">
    <property type="entry name" value="FAD/NAD(P)-binding domain"/>
    <property type="match status" value="1"/>
</dbReference>
<keyword evidence="5" id="KW-0274">FAD</keyword>
<dbReference type="InterPro" id="IPR006076">
    <property type="entry name" value="FAD-dep_OxRdtase"/>
</dbReference>
<evidence type="ECO:0000256" key="1">
    <source>
        <dbReference type="ARBA" id="ARBA00001974"/>
    </source>
</evidence>
<evidence type="ECO:0000313" key="12">
    <source>
        <dbReference type="Proteomes" id="UP001361570"/>
    </source>
</evidence>
<dbReference type="Pfam" id="PF01266">
    <property type="entry name" value="DAO"/>
    <property type="match status" value="1"/>
</dbReference>
<evidence type="ECO:0000256" key="6">
    <source>
        <dbReference type="ARBA" id="ARBA00023002"/>
    </source>
</evidence>
<evidence type="ECO:0000256" key="4">
    <source>
        <dbReference type="ARBA" id="ARBA00022798"/>
    </source>
</evidence>
<accession>A0ABU8DY88</accession>
<comment type="cofactor">
    <cofactor evidence="1 7">
        <name>FAD</name>
        <dbReference type="ChEBI" id="CHEBI:57692"/>
    </cofactor>
</comment>
<dbReference type="InterPro" id="IPR031656">
    <property type="entry name" value="DAO_C"/>
</dbReference>
<feature type="domain" description="Alpha-glycerophosphate oxidase C-terminal" evidence="10">
    <location>
        <begin position="399"/>
        <end position="487"/>
    </location>
</feature>
<gene>
    <name evidence="11" type="ORF">TEK04_14760</name>
</gene>
<dbReference type="InterPro" id="IPR038299">
    <property type="entry name" value="DAO_C_sf"/>
</dbReference>
<sequence length="518" mass="52878">MRLDAARRDRDLDRLGAAVDVLVVGGGVTGAGVALDAAARGLSVLLCERADLAAGTSRWSSKLVHGGLRYLAHGEIGLARESARERAVLMGVTAPHLVRPLPFCVPAVAGWDVAAVAGLGGVLGDGVRTSVRGGRGSLPRARRVSAAEVAAWLPAVPPGGGGVAFWDGQLADDARLVVALARTAAGYGASVLTGASVVGVDGRTVHVDVGGRRVAVEAGVVVNAAGVWSAALDDGIRLVPSRGSHLVVRAERLGHPAAALTVPLPGSRSRYVFALPQDTGLVFLGITDEPVGGPVPDDDPQPSPAEVEQLLTTVNRVLADPLSSADVVGAYAGLRPLVLPAAAGTGPGDATADLSRKHLLHRSGSVLTVVGGKLTTYRAMAEETVDAAVGVLGRGARRSVTARLPLVGAAPRRVLDRIDAPPRLVARYGTEAPQVHALGADPVVAGRPETVGELRFAVRAEGARSVADLLDRRTRIGLVPADRAAAVPAAEAALTLEAAPRRDPGEGAGQRNARPSPR</sequence>
<evidence type="ECO:0000256" key="8">
    <source>
        <dbReference type="SAM" id="MobiDB-lite"/>
    </source>
</evidence>
<keyword evidence="4" id="KW-0319">Glycerol metabolism</keyword>
<dbReference type="EC" id="1.1.5.3" evidence="7"/>
<comment type="caution">
    <text evidence="11">The sequence shown here is derived from an EMBL/GenBank/DDBJ whole genome shotgun (WGS) entry which is preliminary data.</text>
</comment>
<reference evidence="11 12" key="1">
    <citation type="submission" date="2024-03" db="EMBL/GenBank/DDBJ databases">
        <title>Draft genome sequence of Klenkia sp. LSe6-5.</title>
        <authorList>
            <person name="Duangmal K."/>
            <person name="Chantavorakit T."/>
        </authorList>
    </citation>
    <scope>NUCLEOTIDE SEQUENCE [LARGE SCALE GENOMIC DNA]</scope>
    <source>
        <strain evidence="11 12">LSe6-5</strain>
    </source>
</reference>
<organism evidence="11 12">
    <name type="scientific">Klenkia sesuvii</name>
    <dbReference type="NCBI Taxonomy" id="3103137"/>
    <lineage>
        <taxon>Bacteria</taxon>
        <taxon>Bacillati</taxon>
        <taxon>Actinomycetota</taxon>
        <taxon>Actinomycetes</taxon>
        <taxon>Geodermatophilales</taxon>
        <taxon>Geodermatophilaceae</taxon>
        <taxon>Klenkia</taxon>
    </lineage>
</organism>
<evidence type="ECO:0000259" key="9">
    <source>
        <dbReference type="Pfam" id="PF01266"/>
    </source>
</evidence>
<dbReference type="InterPro" id="IPR000447">
    <property type="entry name" value="G3P_DH_FAD-dep"/>
</dbReference>
<dbReference type="PANTHER" id="PTHR11985:SF35">
    <property type="entry name" value="ANAEROBIC GLYCEROL-3-PHOSPHATE DEHYDROGENASE SUBUNIT A"/>
    <property type="match status" value="1"/>
</dbReference>
<dbReference type="Gene3D" id="3.50.50.60">
    <property type="entry name" value="FAD/NAD(P)-binding domain"/>
    <property type="match status" value="1"/>
</dbReference>
<dbReference type="GO" id="GO:0016491">
    <property type="term" value="F:oxidoreductase activity"/>
    <property type="evidence" value="ECO:0007669"/>
    <property type="project" value="UniProtKB-KW"/>
</dbReference>
<name>A0ABU8DY88_9ACTN</name>
<evidence type="ECO:0000256" key="7">
    <source>
        <dbReference type="RuleBase" id="RU361217"/>
    </source>
</evidence>
<comment type="similarity">
    <text evidence="2 7">Belongs to the FAD-dependent glycerol-3-phosphate dehydrogenase family.</text>
</comment>
<keyword evidence="3 7" id="KW-0285">Flavoprotein</keyword>
<dbReference type="RefSeq" id="WP_336405120.1">
    <property type="nucleotide sequence ID" value="NZ_JBAPLU010000015.1"/>
</dbReference>
<proteinExistence type="inferred from homology"/>
<dbReference type="Pfam" id="PF16901">
    <property type="entry name" value="DAO_C"/>
    <property type="match status" value="1"/>
</dbReference>
<dbReference type="InterPro" id="IPR036188">
    <property type="entry name" value="FAD/NAD-bd_sf"/>
</dbReference>
<feature type="region of interest" description="Disordered" evidence="8">
    <location>
        <begin position="494"/>
        <end position="518"/>
    </location>
</feature>
<keyword evidence="6 7" id="KW-0560">Oxidoreductase</keyword>
<dbReference type="PANTHER" id="PTHR11985">
    <property type="entry name" value="GLYCEROL-3-PHOSPHATE DEHYDROGENASE"/>
    <property type="match status" value="1"/>
</dbReference>
<dbReference type="Gene3D" id="1.10.8.870">
    <property type="entry name" value="Alpha-glycerophosphate oxidase, cap domain"/>
    <property type="match status" value="1"/>
</dbReference>
<dbReference type="PROSITE" id="PS00978">
    <property type="entry name" value="FAD_G3PDH_2"/>
    <property type="match status" value="1"/>
</dbReference>
<protein>
    <recommendedName>
        <fullName evidence="7">Glycerol-3-phosphate dehydrogenase</fullName>
        <ecNumber evidence="7">1.1.5.3</ecNumber>
    </recommendedName>
</protein>
<keyword evidence="12" id="KW-1185">Reference proteome</keyword>